<feature type="compositionally biased region" description="Basic and acidic residues" evidence="1">
    <location>
        <begin position="85"/>
        <end position="103"/>
    </location>
</feature>
<name>A0A139H2P0_9PEZI</name>
<feature type="region of interest" description="Disordered" evidence="1">
    <location>
        <begin position="36"/>
        <end position="140"/>
    </location>
</feature>
<reference evidence="2 3" key="1">
    <citation type="submission" date="2015-07" db="EMBL/GenBank/DDBJ databases">
        <title>Comparative genomics of the Sigatoka disease complex on banana suggests a link between parallel evolutionary changes in Pseudocercospora fijiensis and Pseudocercospora eumusae and increased virulence on the banana host.</title>
        <authorList>
            <person name="Chang T.-C."/>
            <person name="Salvucci A."/>
            <person name="Crous P.W."/>
            <person name="Stergiopoulos I."/>
        </authorList>
    </citation>
    <scope>NUCLEOTIDE SEQUENCE [LARGE SCALE GENOMIC DNA]</scope>
    <source>
        <strain evidence="2 3">CBS 114824</strain>
    </source>
</reference>
<gene>
    <name evidence="2" type="ORF">AC578_150</name>
</gene>
<evidence type="ECO:0000313" key="3">
    <source>
        <dbReference type="Proteomes" id="UP000070133"/>
    </source>
</evidence>
<comment type="caution">
    <text evidence="2">The sequence shown here is derived from an EMBL/GenBank/DDBJ whole genome shotgun (WGS) entry which is preliminary data.</text>
</comment>
<organism evidence="2 3">
    <name type="scientific">Pseudocercospora eumusae</name>
    <dbReference type="NCBI Taxonomy" id="321146"/>
    <lineage>
        <taxon>Eukaryota</taxon>
        <taxon>Fungi</taxon>
        <taxon>Dikarya</taxon>
        <taxon>Ascomycota</taxon>
        <taxon>Pezizomycotina</taxon>
        <taxon>Dothideomycetes</taxon>
        <taxon>Dothideomycetidae</taxon>
        <taxon>Mycosphaerellales</taxon>
        <taxon>Mycosphaerellaceae</taxon>
        <taxon>Pseudocercospora</taxon>
    </lineage>
</organism>
<protein>
    <submittedName>
        <fullName evidence="2">Uncharacterized protein</fullName>
    </submittedName>
</protein>
<accession>A0A139H2P0</accession>
<sequence>MPGNPFYSVTRKLGRNWDAETQHLIHPQDSSCRIAYENAPNQPIPNPVLPGPWSASVADFKESSPEQSSHHYPNHHFNNPIEGPASREKPSTAKDRSQAEKSKSASYTSPPMTKKPRSQSADSKVQRWLENVETGGCTMT</sequence>
<dbReference type="EMBL" id="LFZN01000165">
    <property type="protein sequence ID" value="KXS96723.1"/>
    <property type="molecule type" value="Genomic_DNA"/>
</dbReference>
<dbReference type="AlphaFoldDB" id="A0A139H2P0"/>
<evidence type="ECO:0000256" key="1">
    <source>
        <dbReference type="SAM" id="MobiDB-lite"/>
    </source>
</evidence>
<dbReference type="OrthoDB" id="2963168at2759"/>
<proteinExistence type="predicted"/>
<keyword evidence="3" id="KW-1185">Reference proteome</keyword>
<dbReference type="Proteomes" id="UP000070133">
    <property type="component" value="Unassembled WGS sequence"/>
</dbReference>
<evidence type="ECO:0000313" key="2">
    <source>
        <dbReference type="EMBL" id="KXS96723.1"/>
    </source>
</evidence>